<dbReference type="InterPro" id="IPR038825">
    <property type="entry name" value="Apical_junction"/>
</dbReference>
<feature type="compositionally biased region" description="Basic and acidic residues" evidence="1">
    <location>
        <begin position="301"/>
        <end position="323"/>
    </location>
</feature>
<feature type="region of interest" description="Disordered" evidence="1">
    <location>
        <begin position="860"/>
        <end position="917"/>
    </location>
</feature>
<dbReference type="STRING" id="299123.ENSLSDP00000020920"/>
<evidence type="ECO:0000259" key="2">
    <source>
        <dbReference type="Pfam" id="PF26649"/>
    </source>
</evidence>
<feature type="compositionally biased region" description="Basic residues" evidence="1">
    <location>
        <begin position="269"/>
        <end position="279"/>
    </location>
</feature>
<dbReference type="Proteomes" id="UP000197619">
    <property type="component" value="Unassembled WGS sequence"/>
</dbReference>
<reference evidence="3 4" key="1">
    <citation type="submission" date="2017-05" db="EMBL/GenBank/DDBJ databases">
        <title>Genome of assembly of the Bengalese finch, Lonchura striata domestica.</title>
        <authorList>
            <person name="Colquitt B.M."/>
            <person name="Brainard M.S."/>
        </authorList>
    </citation>
    <scope>NUCLEOTIDE SEQUENCE [LARGE SCALE GENOMIC DNA]</scope>
    <source>
        <strain evidence="3">White83orange57</strain>
    </source>
</reference>
<dbReference type="GO" id="GO:0045216">
    <property type="term" value="P:cell-cell junction organization"/>
    <property type="evidence" value="ECO:0007669"/>
    <property type="project" value="InterPro"/>
</dbReference>
<feature type="region of interest" description="Disordered" evidence="1">
    <location>
        <begin position="227"/>
        <end position="323"/>
    </location>
</feature>
<dbReference type="GO" id="GO:0043296">
    <property type="term" value="C:apical junction complex"/>
    <property type="evidence" value="ECO:0007669"/>
    <property type="project" value="TreeGrafter"/>
</dbReference>
<evidence type="ECO:0000313" key="4">
    <source>
        <dbReference type="Proteomes" id="UP000197619"/>
    </source>
</evidence>
<name>A0A218ULL0_9PASE</name>
<dbReference type="PANTHER" id="PTHR21517:SF3">
    <property type="entry name" value="APICAL JUNCTION COMPONENT 1 HOMOLOG"/>
    <property type="match status" value="1"/>
</dbReference>
<dbReference type="GO" id="GO:0005886">
    <property type="term" value="C:plasma membrane"/>
    <property type="evidence" value="ECO:0007669"/>
    <property type="project" value="TreeGrafter"/>
</dbReference>
<comment type="caution">
    <text evidence="3">The sequence shown here is derived from an EMBL/GenBank/DDBJ whole genome shotgun (WGS) entry which is preliminary data.</text>
</comment>
<proteinExistence type="predicted"/>
<dbReference type="AlphaFoldDB" id="A0A218ULL0"/>
<feature type="compositionally biased region" description="Polar residues" evidence="1">
    <location>
        <begin position="417"/>
        <end position="435"/>
    </location>
</feature>
<evidence type="ECO:0000256" key="1">
    <source>
        <dbReference type="SAM" id="MobiDB-lite"/>
    </source>
</evidence>
<accession>A0A218ULL0</accession>
<evidence type="ECO:0000313" key="3">
    <source>
        <dbReference type="EMBL" id="OWK54633.1"/>
    </source>
</evidence>
<feature type="domain" description="Apical junction molecule ajm1 alpha/beta" evidence="2">
    <location>
        <begin position="975"/>
        <end position="1090"/>
    </location>
</feature>
<feature type="region of interest" description="Disordered" evidence="1">
    <location>
        <begin position="801"/>
        <end position="822"/>
    </location>
</feature>
<protein>
    <submittedName>
        <fullName evidence="3">Uncharacterized protein C9orf172</fullName>
    </submittedName>
</protein>
<dbReference type="Gene3D" id="6.10.140.2220">
    <property type="match status" value="1"/>
</dbReference>
<dbReference type="Pfam" id="PF26649">
    <property type="entry name" value="Ajm-1"/>
    <property type="match status" value="1"/>
</dbReference>
<keyword evidence="4" id="KW-1185">Reference proteome</keyword>
<feature type="compositionally biased region" description="Pro residues" evidence="1">
    <location>
        <begin position="237"/>
        <end position="250"/>
    </location>
</feature>
<gene>
    <name evidence="3" type="ORF">RLOC_00010897</name>
</gene>
<dbReference type="EMBL" id="MUZQ01000231">
    <property type="protein sequence ID" value="OWK54633.1"/>
    <property type="molecule type" value="Genomic_DNA"/>
</dbReference>
<sequence>MASLSVGKVSMPAGAAAAATGILEKTLILEASSHCPPAPAHSFFLVNLWPSWQCFAYAQKALGWSHHRPLGHLSPPTPSLLLLDQPITWTDTTRPLESPQLWHLHPPSFGAVLVLGHGYTHFQEIPHHSGVFTRAEHTLLMENPGGTGGRRVAFKMTRTDPPDILVSTVYQDIKVATAAPGDSVVCQPLAQCDASMSSSLSREPQPFNKRHCRSFDFIESLEELGTPSAMQRACPRPGMPEPTPGPPGRQAPPKLDPYSGRAPAPRSEPKRRARSKSAPRVKSTLTPVPITVAASPPPARRGREVLRVAREPSHTDPSPRREAPMPLRALANEVHPIKLQPQRSSVSRISPLCLGSNCYEEGPGAKVGASPHVKCRVDIKPDEAVLVHTARSLRAAPNRAEPPRWPRTPGAARSLTVPGSRQASASRTPTPSDSYSGDPPLLPYPGEYYEADPRALAYQTVPVPASREFREYPDRGCMTFSAPGVPAKFFYAEESARCPSPAMPLRSSGYASYPYPSRHAVPQPFYTEDPAKAAAHTMPPRTVYVEEARGYPVQEAPAHTFYGDEPRYYAPRGTPVKTLYAEDVRTYPALGSSPRLLYAEDYGKYREREMLSRTCPPPRSAQPLHFGDWYCPERATLPYQSLQLSRFTPQPAGREAMFSSWHTSYGVTPARLGRETQHYSKSWDNILAPAARREEALQRGRSYENLLAHEQHRALSPEEHRQPVVINLSSSPKRYAALSLSESSILERVHADGSRGPPGRSWYVTPEITITDNDIRAEGLGRSERRSASWDMLDAGRECRPYAVPCAPQPGTRESGSGRQRSLEQLDELITDLVIDYKPAPGHRSGDRNSLAEQLKQLLSSSASGPPRRGEGRRIPPNLPEGSRPTKEQPGPSSHAGTPRRPLATGPFEKSPENCSPDLSAEEDDMMMCSNAKCRRTETMFNACLYFKSCHSCYTYYCSRHCRREDWDTHKASCVYGRVGSVCRHVLQFCRENTEVHKAFSRIAKVGYLSRGRGILFLGFPNAGSAENFLQFGLESLLMSPTYLSLRELDSYSDNLGEYAQELRETGNQYNPNECFLLNVTVAVTQKVPERPSPKMQVPTVRKYAKVALASSSPEKKILKKERDMETLILTPPPGTADIDKEGEEGRKAREVCFINIQRELRIRGVFLRHEFPAVYEQLCDFVESNKRFTPTTIYPIDKRTGKQFMCMIMAASEPRTLDWVASPNLLDDIM</sequence>
<organism evidence="3 4">
    <name type="scientific">Lonchura striata</name>
    <name type="common">white-rumped munia</name>
    <dbReference type="NCBI Taxonomy" id="40157"/>
    <lineage>
        <taxon>Eukaryota</taxon>
        <taxon>Metazoa</taxon>
        <taxon>Chordata</taxon>
        <taxon>Craniata</taxon>
        <taxon>Vertebrata</taxon>
        <taxon>Euteleostomi</taxon>
        <taxon>Archelosauria</taxon>
        <taxon>Archosauria</taxon>
        <taxon>Dinosauria</taxon>
        <taxon>Saurischia</taxon>
        <taxon>Theropoda</taxon>
        <taxon>Coelurosauria</taxon>
        <taxon>Aves</taxon>
        <taxon>Neognathae</taxon>
        <taxon>Neoaves</taxon>
        <taxon>Telluraves</taxon>
        <taxon>Australaves</taxon>
        <taxon>Passeriformes</taxon>
        <taxon>Passeroidea</taxon>
        <taxon>Estrildidae</taxon>
        <taxon>Estrildinae</taxon>
        <taxon>Lonchura</taxon>
    </lineage>
</organism>
<feature type="region of interest" description="Disordered" evidence="1">
    <location>
        <begin position="394"/>
        <end position="442"/>
    </location>
</feature>
<dbReference type="PANTHER" id="PTHR21517">
    <property type="entry name" value="APICAL JUNCTION COMPONENT 1 HOMOLOG"/>
    <property type="match status" value="1"/>
</dbReference>
<dbReference type="InterPro" id="IPR058586">
    <property type="entry name" value="Ajm-1"/>
</dbReference>